<dbReference type="Gene3D" id="2.60.40.10">
    <property type="entry name" value="Immunoglobulins"/>
    <property type="match status" value="1"/>
</dbReference>
<sequence>MQGDVAGVRITPPVLEFYDTEPNNIFQATINVKNIDKSSKNIRYYGPKSDAFKIKVKNPEKPVAPGLCVQAVVEYEPEVKSVIKDRLIITVDGEVVEVPIIAYPSQAALEIDSVVNFGNVVATSRIISREIPISNHGSEAGEFIIQYTGNKHLSAIPNTGHVAPNTAQIIKIECVTKEPGPIDETFSVILDGVEKELKIKGNIVKRSLELLSIQGETPLDCVKFGSTYYGTDKTEYAILYNNGPEVVNFVAIMDEEAVAQELGVDLSQTTAAALAVNTEGGNSKGSTNILTSLITAIPNQGILRPYEKIPIFFRFSPRWYSSKQGWKSQVTPPPRKDFALFLKLQIIGSNTGFTKLEGQQNGGGFAEIALTGTALPVLLDISPAPVFDFGECLVGEHADVLFTLKNDSNILPVLYQFKKIAHFSAQPPNARIILTPIRITLTSEYQKSHNPNGQIALLSRNYATSQSGYLDTDS</sequence>
<reference evidence="1 2" key="1">
    <citation type="journal article" date="2013" name="Nature">
        <title>Insights into bilaterian evolution from three spiralian genomes.</title>
        <authorList>
            <person name="Simakov O."/>
            <person name="Marletaz F."/>
            <person name="Cho S.J."/>
            <person name="Edsinger-Gonzales E."/>
            <person name="Havlak P."/>
            <person name="Hellsten U."/>
            <person name="Kuo D.H."/>
            <person name="Larsson T."/>
            <person name="Lv J."/>
            <person name="Arendt D."/>
            <person name="Savage R."/>
            <person name="Osoegawa K."/>
            <person name="de Jong P."/>
            <person name="Grimwood J."/>
            <person name="Chapman J.A."/>
            <person name="Shapiro H."/>
            <person name="Aerts A."/>
            <person name="Otillar R.P."/>
            <person name="Terry A.Y."/>
            <person name="Boore J.L."/>
            <person name="Grigoriev I.V."/>
            <person name="Lindberg D.R."/>
            <person name="Seaver E.C."/>
            <person name="Weisblat D.A."/>
            <person name="Putnam N.H."/>
            <person name="Rokhsar D.S."/>
        </authorList>
    </citation>
    <scope>NUCLEOTIDE SEQUENCE [LARGE SCALE GENOMIC DNA]</scope>
</reference>
<dbReference type="CTD" id="20240833"/>
<dbReference type="RefSeq" id="XP_009064443.1">
    <property type="nucleotide sequence ID" value="XM_009066195.1"/>
</dbReference>
<dbReference type="InterPro" id="IPR013783">
    <property type="entry name" value="Ig-like_fold"/>
</dbReference>
<dbReference type="Proteomes" id="UP000030746">
    <property type="component" value="Unassembled WGS sequence"/>
</dbReference>
<dbReference type="GO" id="GO:0005929">
    <property type="term" value="C:cilium"/>
    <property type="evidence" value="ECO:0007669"/>
    <property type="project" value="TreeGrafter"/>
</dbReference>
<dbReference type="EMBL" id="KB203382">
    <property type="protein sequence ID" value="ESO84821.1"/>
    <property type="molecule type" value="Genomic_DNA"/>
</dbReference>
<dbReference type="HOGENOM" id="CLU_576582_0_0_1"/>
<dbReference type="PANTHER" id="PTHR45912:SF3">
    <property type="entry name" value="CILIA- AND FLAGELLA-ASSOCIATED PROTEIN 47"/>
    <property type="match status" value="1"/>
</dbReference>
<evidence type="ECO:0000313" key="2">
    <source>
        <dbReference type="Proteomes" id="UP000030746"/>
    </source>
</evidence>
<dbReference type="OMA" id="HFCFSPR"/>
<proteinExistence type="predicted"/>
<protein>
    <recommendedName>
        <fullName evidence="3">Abnormal spindle-like microcephaly-associated protein ASH domain-containing protein</fullName>
    </recommendedName>
</protein>
<organism evidence="1 2">
    <name type="scientific">Lottia gigantea</name>
    <name type="common">Giant owl limpet</name>
    <dbReference type="NCBI Taxonomy" id="225164"/>
    <lineage>
        <taxon>Eukaryota</taxon>
        <taxon>Metazoa</taxon>
        <taxon>Spiralia</taxon>
        <taxon>Lophotrochozoa</taxon>
        <taxon>Mollusca</taxon>
        <taxon>Gastropoda</taxon>
        <taxon>Patellogastropoda</taxon>
        <taxon>Lottioidea</taxon>
        <taxon>Lottiidae</taxon>
        <taxon>Lottia</taxon>
    </lineage>
</organism>
<evidence type="ECO:0000313" key="1">
    <source>
        <dbReference type="EMBL" id="ESO84821.1"/>
    </source>
</evidence>
<dbReference type="KEGG" id="lgi:LOTGIDRAFT_168309"/>
<dbReference type="AlphaFoldDB" id="V3ZV43"/>
<dbReference type="InterPro" id="IPR008962">
    <property type="entry name" value="PapD-like_sf"/>
</dbReference>
<dbReference type="STRING" id="225164.V3ZV43"/>
<dbReference type="GO" id="GO:0060271">
    <property type="term" value="P:cilium assembly"/>
    <property type="evidence" value="ECO:0007669"/>
    <property type="project" value="TreeGrafter"/>
</dbReference>
<name>V3ZV43_LOTGI</name>
<dbReference type="GeneID" id="20240833"/>
<accession>V3ZV43</accession>
<dbReference type="Pfam" id="PF14874">
    <property type="entry name" value="PapD-like"/>
    <property type="match status" value="2"/>
</dbReference>
<gene>
    <name evidence="1" type="ORF">LOTGIDRAFT_168309</name>
</gene>
<keyword evidence="2" id="KW-1185">Reference proteome</keyword>
<evidence type="ECO:0008006" key="3">
    <source>
        <dbReference type="Google" id="ProtNLM"/>
    </source>
</evidence>
<dbReference type="PANTHER" id="PTHR45912">
    <property type="entry name" value="CILIA- AND FLAGELLA-ASSOCIATED PROTEIN 47"/>
    <property type="match status" value="1"/>
</dbReference>
<dbReference type="SUPFAM" id="SSF49354">
    <property type="entry name" value="PapD-like"/>
    <property type="match status" value="1"/>
</dbReference>
<dbReference type="OrthoDB" id="6286344at2759"/>